<dbReference type="SUPFAM" id="SSF81301">
    <property type="entry name" value="Nucleotidyltransferase"/>
    <property type="match status" value="1"/>
</dbReference>
<dbReference type="HOGENOM" id="CLU_047728_0_0_1"/>
<dbReference type="Pfam" id="PF08843">
    <property type="entry name" value="AbiEii"/>
    <property type="match status" value="1"/>
</dbReference>
<dbReference type="Gene3D" id="3.30.460.40">
    <property type="match status" value="1"/>
</dbReference>
<keyword evidence="2" id="KW-1185">Reference proteome</keyword>
<dbReference type="OrthoDB" id="3133286at2759"/>
<dbReference type="Proteomes" id="UP000027265">
    <property type="component" value="Unassembled WGS sequence"/>
</dbReference>
<reference evidence="2" key="1">
    <citation type="journal article" date="2014" name="Proc. Natl. Acad. Sci. U.S.A.">
        <title>Extensive sampling of basidiomycete genomes demonstrates inadequacy of the white-rot/brown-rot paradigm for wood decay fungi.</title>
        <authorList>
            <person name="Riley R."/>
            <person name="Salamov A.A."/>
            <person name="Brown D.W."/>
            <person name="Nagy L.G."/>
            <person name="Floudas D."/>
            <person name="Held B.W."/>
            <person name="Levasseur A."/>
            <person name="Lombard V."/>
            <person name="Morin E."/>
            <person name="Otillar R."/>
            <person name="Lindquist E.A."/>
            <person name="Sun H."/>
            <person name="LaButti K.M."/>
            <person name="Schmutz J."/>
            <person name="Jabbour D."/>
            <person name="Luo H."/>
            <person name="Baker S.E."/>
            <person name="Pisabarro A.G."/>
            <person name="Walton J.D."/>
            <person name="Blanchette R.A."/>
            <person name="Henrissat B."/>
            <person name="Martin F."/>
            <person name="Cullen D."/>
            <person name="Hibbett D.S."/>
            <person name="Grigoriev I.V."/>
        </authorList>
    </citation>
    <scope>NUCLEOTIDE SEQUENCE [LARGE SCALE GENOMIC DNA]</scope>
    <source>
        <strain evidence="2">MUCL 33604</strain>
    </source>
</reference>
<evidence type="ECO:0000313" key="1">
    <source>
        <dbReference type="EMBL" id="KDQ64145.1"/>
    </source>
</evidence>
<organism evidence="1 2">
    <name type="scientific">Jaapia argillacea MUCL 33604</name>
    <dbReference type="NCBI Taxonomy" id="933084"/>
    <lineage>
        <taxon>Eukaryota</taxon>
        <taxon>Fungi</taxon>
        <taxon>Dikarya</taxon>
        <taxon>Basidiomycota</taxon>
        <taxon>Agaricomycotina</taxon>
        <taxon>Agaricomycetes</taxon>
        <taxon>Agaricomycetidae</taxon>
        <taxon>Jaapiales</taxon>
        <taxon>Jaapiaceae</taxon>
        <taxon>Jaapia</taxon>
    </lineage>
</organism>
<dbReference type="InterPro" id="IPR043519">
    <property type="entry name" value="NT_sf"/>
</dbReference>
<gene>
    <name evidence="1" type="ORF">JAAARDRAFT_217584</name>
</gene>
<dbReference type="EMBL" id="KL197709">
    <property type="protein sequence ID" value="KDQ64145.1"/>
    <property type="molecule type" value="Genomic_DNA"/>
</dbReference>
<name>A0A067QD88_9AGAM</name>
<proteinExistence type="predicted"/>
<dbReference type="InterPro" id="IPR014942">
    <property type="entry name" value="AbiEii"/>
</dbReference>
<dbReference type="InParanoid" id="A0A067QD88"/>
<dbReference type="AlphaFoldDB" id="A0A067QD88"/>
<protein>
    <submittedName>
        <fullName evidence="1">Uncharacterized protein</fullName>
    </submittedName>
</protein>
<sequence length="243" mass="27733">MSRFSKPSLSLVYVAAKAVVQILQSAGVTCAAIGGLAGKLYGNPREPNDVDMLLFLSVSSHDQEHWKNYLISKDANFFTKAAKTPGARYRVLWYRRNRASGYGFEECKVDLLLAGVMHLPLLQAHHIQRIDGIPVVPFSVLLLFKLQAWHDHRGSLERWKREKAYMDYTDIRALLSLREATALQILKPWDDTVMFSKAFIGLSKERVRSLCLSYPEMRDKWVRLGLYDSEVDTLASLFGRVRI</sequence>
<evidence type="ECO:0000313" key="2">
    <source>
        <dbReference type="Proteomes" id="UP000027265"/>
    </source>
</evidence>
<accession>A0A067QD88</accession>